<evidence type="ECO:0000256" key="1">
    <source>
        <dbReference type="ARBA" id="ARBA00023235"/>
    </source>
</evidence>
<proteinExistence type="predicted"/>
<evidence type="ECO:0000259" key="2">
    <source>
        <dbReference type="Pfam" id="PF01361"/>
    </source>
</evidence>
<evidence type="ECO:0000313" key="3">
    <source>
        <dbReference type="EMBL" id="KKN62834.1"/>
    </source>
</evidence>
<sequence length="64" mass="7201">MPTANLSGPPIEDLEVKRKLVKEITDAMEKAYKIPREAYIVVIKENPPENVGVGGELLIDRRKK</sequence>
<organism evidence="3">
    <name type="scientific">marine sediment metagenome</name>
    <dbReference type="NCBI Taxonomy" id="412755"/>
    <lineage>
        <taxon>unclassified sequences</taxon>
        <taxon>metagenomes</taxon>
        <taxon>ecological metagenomes</taxon>
    </lineage>
</organism>
<comment type="caution">
    <text evidence="3">The sequence shown here is derived from an EMBL/GenBank/DDBJ whole genome shotgun (WGS) entry which is preliminary data.</text>
</comment>
<feature type="domain" description="4-oxalocrotonate tautomerase-like" evidence="2">
    <location>
        <begin position="9"/>
        <end position="59"/>
    </location>
</feature>
<reference evidence="3" key="1">
    <citation type="journal article" date="2015" name="Nature">
        <title>Complex archaea that bridge the gap between prokaryotes and eukaryotes.</title>
        <authorList>
            <person name="Spang A."/>
            <person name="Saw J.H."/>
            <person name="Jorgensen S.L."/>
            <person name="Zaremba-Niedzwiedzka K."/>
            <person name="Martijn J."/>
            <person name="Lind A.E."/>
            <person name="van Eijk R."/>
            <person name="Schleper C."/>
            <person name="Guy L."/>
            <person name="Ettema T.J."/>
        </authorList>
    </citation>
    <scope>NUCLEOTIDE SEQUENCE</scope>
</reference>
<protein>
    <recommendedName>
        <fullName evidence="2">4-oxalocrotonate tautomerase-like domain-containing protein</fullName>
    </recommendedName>
</protein>
<dbReference type="GO" id="GO:0016853">
    <property type="term" value="F:isomerase activity"/>
    <property type="evidence" value="ECO:0007669"/>
    <property type="project" value="UniProtKB-KW"/>
</dbReference>
<dbReference type="InterPro" id="IPR004370">
    <property type="entry name" value="4-OT-like_dom"/>
</dbReference>
<dbReference type="SUPFAM" id="SSF55331">
    <property type="entry name" value="Tautomerase/MIF"/>
    <property type="match status" value="1"/>
</dbReference>
<keyword evidence="1" id="KW-0413">Isomerase</keyword>
<dbReference type="EMBL" id="LAZR01000611">
    <property type="protein sequence ID" value="KKN62834.1"/>
    <property type="molecule type" value="Genomic_DNA"/>
</dbReference>
<gene>
    <name evidence="3" type="ORF">LCGC14_0507860</name>
</gene>
<dbReference type="NCBIfam" id="NF041920">
    <property type="entry name" value="DmpI"/>
    <property type="match status" value="1"/>
</dbReference>
<dbReference type="Gene3D" id="3.30.429.10">
    <property type="entry name" value="Macrophage Migration Inhibitory Factor"/>
    <property type="match status" value="1"/>
</dbReference>
<dbReference type="InterPro" id="IPR014347">
    <property type="entry name" value="Tautomerase/MIF_sf"/>
</dbReference>
<dbReference type="Pfam" id="PF01361">
    <property type="entry name" value="Tautomerase"/>
    <property type="match status" value="1"/>
</dbReference>
<accession>A0A0F9S6Y9</accession>
<dbReference type="AlphaFoldDB" id="A0A0F9S6Y9"/>
<name>A0A0F9S6Y9_9ZZZZ</name>